<evidence type="ECO:0000313" key="4">
    <source>
        <dbReference type="Proteomes" id="UP001150259"/>
    </source>
</evidence>
<name>A0ABT5GGK9_9MICO</name>
<evidence type="ECO:0000259" key="2">
    <source>
        <dbReference type="Pfam" id="PF09990"/>
    </source>
</evidence>
<organism evidence="3 4">
    <name type="scientific">Intrasporangium calvum</name>
    <dbReference type="NCBI Taxonomy" id="53358"/>
    <lineage>
        <taxon>Bacteria</taxon>
        <taxon>Bacillati</taxon>
        <taxon>Actinomycetota</taxon>
        <taxon>Actinomycetes</taxon>
        <taxon>Micrococcales</taxon>
        <taxon>Intrasporangiaceae</taxon>
        <taxon>Intrasporangium</taxon>
    </lineage>
</organism>
<evidence type="ECO:0000313" key="3">
    <source>
        <dbReference type="EMBL" id="MDC5697392.1"/>
    </source>
</evidence>
<gene>
    <name evidence="3" type="ORF">OO014_09000</name>
</gene>
<dbReference type="Pfam" id="PF09990">
    <property type="entry name" value="DUF2231"/>
    <property type="match status" value="1"/>
</dbReference>
<proteinExistence type="predicted"/>
<comment type="caution">
    <text evidence="3">The sequence shown here is derived from an EMBL/GenBank/DDBJ whole genome shotgun (WGS) entry which is preliminary data.</text>
</comment>
<keyword evidence="1" id="KW-0812">Transmembrane</keyword>
<sequence length="160" mass="16878">MFDFILGLPMHALVIHGLVVLVPLLAVLATLFAVLPRWRDPLRWPAAVGAVVSGALAWVGAASGEALLVRVSQVRAATTDFDLVQTHVDAGYRVRLAATVFMVVVLAATWLLRPASDQDSTTRPLQTLVVILVVLSSLVLVVTIVLAGHAGSAAVWSDVG</sequence>
<feature type="transmembrane region" description="Helical" evidence="1">
    <location>
        <begin position="12"/>
        <end position="35"/>
    </location>
</feature>
<feature type="transmembrane region" description="Helical" evidence="1">
    <location>
        <begin position="92"/>
        <end position="112"/>
    </location>
</feature>
<dbReference type="EMBL" id="JAPFQL010000033">
    <property type="protein sequence ID" value="MDC5697392.1"/>
    <property type="molecule type" value="Genomic_DNA"/>
</dbReference>
<reference evidence="3 4" key="1">
    <citation type="submission" date="2022-11" db="EMBL/GenBank/DDBJ databases">
        <title>Anaerobic phenanthrene biodegradation by a DNRA strain PheN6.</title>
        <authorList>
            <person name="Zhang Z."/>
        </authorList>
    </citation>
    <scope>NUCLEOTIDE SEQUENCE [LARGE SCALE GENOMIC DNA]</scope>
    <source>
        <strain evidence="3 4">PheN6</strain>
    </source>
</reference>
<keyword evidence="1" id="KW-0472">Membrane</keyword>
<dbReference type="RefSeq" id="WP_272461970.1">
    <property type="nucleotide sequence ID" value="NZ_JAPFQL010000033.1"/>
</dbReference>
<dbReference type="Proteomes" id="UP001150259">
    <property type="component" value="Unassembled WGS sequence"/>
</dbReference>
<protein>
    <recommendedName>
        <fullName evidence="2">DUF2231 domain-containing protein</fullName>
    </recommendedName>
</protein>
<dbReference type="InterPro" id="IPR019251">
    <property type="entry name" value="DUF2231_TM"/>
</dbReference>
<feature type="transmembrane region" description="Helical" evidence="1">
    <location>
        <begin position="124"/>
        <end position="147"/>
    </location>
</feature>
<accession>A0ABT5GGK9</accession>
<evidence type="ECO:0000256" key="1">
    <source>
        <dbReference type="SAM" id="Phobius"/>
    </source>
</evidence>
<feature type="domain" description="DUF2231" evidence="2">
    <location>
        <begin position="7"/>
        <end position="158"/>
    </location>
</feature>
<keyword evidence="1" id="KW-1133">Transmembrane helix</keyword>
<keyword evidence="4" id="KW-1185">Reference proteome</keyword>
<feature type="transmembrane region" description="Helical" evidence="1">
    <location>
        <begin position="47"/>
        <end position="72"/>
    </location>
</feature>